<name>A0A7C9DAT6_OPUST</name>
<evidence type="ECO:0000313" key="1">
    <source>
        <dbReference type="EMBL" id="MBA4635983.1"/>
    </source>
</evidence>
<reference evidence="1" key="2">
    <citation type="submission" date="2020-07" db="EMBL/GenBank/DDBJ databases">
        <authorList>
            <person name="Vera ALvarez R."/>
            <person name="Arias-Moreno D.M."/>
            <person name="Jimenez-Jacinto V."/>
            <person name="Jimenez-Bremont J.F."/>
            <person name="Swaminathan K."/>
            <person name="Moose S.P."/>
            <person name="Guerrero-Gonzalez M.L."/>
            <person name="Marino-Ramirez L."/>
            <person name="Landsman D."/>
            <person name="Rodriguez-Kessler M."/>
            <person name="Delgado-Sanchez P."/>
        </authorList>
    </citation>
    <scope>NUCLEOTIDE SEQUENCE</scope>
    <source>
        <tissue evidence="1">Cladode</tissue>
    </source>
</reference>
<proteinExistence type="predicted"/>
<protein>
    <submittedName>
        <fullName evidence="1">Uncharacterized protein</fullName>
    </submittedName>
</protein>
<accession>A0A7C9DAT6</accession>
<organism evidence="1">
    <name type="scientific">Opuntia streptacantha</name>
    <name type="common">Prickly pear cactus</name>
    <name type="synonym">Opuntia cardona</name>
    <dbReference type="NCBI Taxonomy" id="393608"/>
    <lineage>
        <taxon>Eukaryota</taxon>
        <taxon>Viridiplantae</taxon>
        <taxon>Streptophyta</taxon>
        <taxon>Embryophyta</taxon>
        <taxon>Tracheophyta</taxon>
        <taxon>Spermatophyta</taxon>
        <taxon>Magnoliopsida</taxon>
        <taxon>eudicotyledons</taxon>
        <taxon>Gunneridae</taxon>
        <taxon>Pentapetalae</taxon>
        <taxon>Caryophyllales</taxon>
        <taxon>Cactineae</taxon>
        <taxon>Cactaceae</taxon>
        <taxon>Opuntioideae</taxon>
        <taxon>Opuntia</taxon>
    </lineage>
</organism>
<reference evidence="1" key="1">
    <citation type="journal article" date="2013" name="J. Plant Res.">
        <title>Effect of fungi and light on seed germination of three Opuntia species from semiarid lands of central Mexico.</title>
        <authorList>
            <person name="Delgado-Sanchez P."/>
            <person name="Jimenez-Bremont J.F."/>
            <person name="Guerrero-Gonzalez Mde L."/>
            <person name="Flores J."/>
        </authorList>
    </citation>
    <scope>NUCLEOTIDE SEQUENCE</scope>
    <source>
        <tissue evidence="1">Cladode</tissue>
    </source>
</reference>
<dbReference type="EMBL" id="GISG01097760">
    <property type="protein sequence ID" value="MBA4635983.1"/>
    <property type="molecule type" value="Transcribed_RNA"/>
</dbReference>
<sequence>MDLHKSADKAWNEEMSRASHSSLALALSAAIAAGEKWKILSLNGPGFKRVTNSCGSMYRSLRVGPYPSGKKGFNIGFLIMVSDRVRNTSYKAETKCKREAPSAMEWFMVNPMKIPSRSSVT</sequence>
<dbReference type="AlphaFoldDB" id="A0A7C9DAT6"/>